<sequence length="1306" mass="145964">MGPRKRQQNRDLGDGPRKRPRADEQNDDSVVISDSDEDEVIALSPREERKRERESKTRSNEMTEEEMLALAMKLSEKEASSAALRQRQEEEAMRKAIAESLSEDRPTRVHSTKKCQSSPPKEGSSIQPPRRKLAYPNNVVADRDETCSAGVNVELACTDRQREARSPLPDMPDLSQTQKVNSKFPLISQDPTSETLHSSQEEGPSQKKPIEDLSDKAMEFQDCSNSTKTESQSQLSSVLPLTMASQTSIPVVCLKKLSHDLVVGRQASGIILKGHPKVTPPRLSQIYQSSQPKDLVFSKSPVFSKIEKEGLMFSQSSETDSGKEDKEECPVFLKNILFSSSDTGEEEKETSPTFPRSPVFRRSPGFSKPNTEKGVDQGSTTCTKSHVFAKTVRRPDENEKSPTFPKSPVFPRGDEKGDPQTSVECVSTTELNDNADQEAPDCSSPAVKPRDVSQRLLSRPRTKMSLHKRLVPLRTSQVIDKVVDRVERDGESSQGAINAVSTLSPAEEDHTPVLETQPIPEVTGNMKTQPIPKLTSDMKTQPIPELTSDMKTQPIPELTSNMETQPIPELTSNMETQPIPELTSDMKTQPIPELTSNMKTQPIPELTSNMKTQPIPELTSNMKTQPIPELTSDMKTQPTPELTRVMKTQPTPELTSNMALYWSDDDEGEDGPVKLSISPSPVFPQEKNLLRPSGSPDLNPNKHTDQSQDPTFQEVKTEKKLAKKFTFRGMYGDPTLSLPRQPTGNRDGSPDGPPSSQQPVASASGHRSPTTDSHGDQGVIRYYWGVPFCPRGQNPDTYTQVILSQLEVYEKSLKDAQRGLLSKCVWGEPVLPGPPERPFTSRGRPKRHRAPQLLEDEEEERDEDYVRRGKQQEEEVVEVLEVDDGDDGGDEEEEREKTGRLPFPMRGKEDKSLSPVSHAESSQQQQLLPRRRLKLRKEVRRPAETRPPDRQVNWEEEEEEEEHKRDAEQHGENVEAEMGSDRKCERTMGEVELDVSGSEVPETQFSDDSTPELMVINTPPPQPQSQPLPQIQIFLSSPRPLEQTEERMEVDGEGRESHPEGSPATGEDVRMEEEQETEEPWGVQESPPPQTTSVDCPMCMRPFPMAKIEMHAAYCDGSSTDLQEEEMMAQEIQSQVAVKACRKRTRRGELIGEEKPSSSGSNNRVGLTEKCYLCQQLFAPRDYVKHVEDCVKSKQVTRTASRTAQSGHLLRALDQTEYRGNAEAGPCDTTFQNQYSVSSDDQAESGGSGDRVAPGFIVSTSPIRSFTSISEATDCLIDFKHQYSSSSSSNARPGQRGRKFKRKFKR</sequence>
<name>A0ACC2G0L0_DALPE</name>
<comment type="caution">
    <text evidence="1">The sequence shown here is derived from an EMBL/GenBank/DDBJ whole genome shotgun (WGS) entry which is preliminary data.</text>
</comment>
<dbReference type="Proteomes" id="UP001157502">
    <property type="component" value="Chromosome 19"/>
</dbReference>
<protein>
    <submittedName>
        <fullName evidence="1">Uncharacterized protein</fullName>
    </submittedName>
</protein>
<gene>
    <name evidence="1" type="ORF">DPEC_G00224910</name>
</gene>
<organism evidence="1 2">
    <name type="scientific">Dallia pectoralis</name>
    <name type="common">Alaska blackfish</name>
    <dbReference type="NCBI Taxonomy" id="75939"/>
    <lineage>
        <taxon>Eukaryota</taxon>
        <taxon>Metazoa</taxon>
        <taxon>Chordata</taxon>
        <taxon>Craniata</taxon>
        <taxon>Vertebrata</taxon>
        <taxon>Euteleostomi</taxon>
        <taxon>Actinopterygii</taxon>
        <taxon>Neopterygii</taxon>
        <taxon>Teleostei</taxon>
        <taxon>Protacanthopterygii</taxon>
        <taxon>Esociformes</taxon>
        <taxon>Umbridae</taxon>
        <taxon>Dallia</taxon>
    </lineage>
</organism>
<evidence type="ECO:0000313" key="2">
    <source>
        <dbReference type="Proteomes" id="UP001157502"/>
    </source>
</evidence>
<keyword evidence="2" id="KW-1185">Reference proteome</keyword>
<accession>A0ACC2G0L0</accession>
<reference evidence="1" key="1">
    <citation type="submission" date="2021-05" db="EMBL/GenBank/DDBJ databases">
        <authorList>
            <person name="Pan Q."/>
            <person name="Jouanno E."/>
            <person name="Zahm M."/>
            <person name="Klopp C."/>
            <person name="Cabau C."/>
            <person name="Louis A."/>
            <person name="Berthelot C."/>
            <person name="Parey E."/>
            <person name="Roest Crollius H."/>
            <person name="Montfort J."/>
            <person name="Robinson-Rechavi M."/>
            <person name="Bouchez O."/>
            <person name="Lampietro C."/>
            <person name="Lopez Roques C."/>
            <person name="Donnadieu C."/>
            <person name="Postlethwait J."/>
            <person name="Bobe J."/>
            <person name="Dillon D."/>
            <person name="Chandos A."/>
            <person name="von Hippel F."/>
            <person name="Guiguen Y."/>
        </authorList>
    </citation>
    <scope>NUCLEOTIDE SEQUENCE</scope>
    <source>
        <strain evidence="1">YG-Jan2019</strain>
    </source>
</reference>
<dbReference type="EMBL" id="CM055746">
    <property type="protein sequence ID" value="KAJ7997051.1"/>
    <property type="molecule type" value="Genomic_DNA"/>
</dbReference>
<proteinExistence type="predicted"/>
<evidence type="ECO:0000313" key="1">
    <source>
        <dbReference type="EMBL" id="KAJ7997051.1"/>
    </source>
</evidence>